<keyword evidence="1" id="KW-0472">Membrane</keyword>
<comment type="caution">
    <text evidence="2">The sequence shown here is derived from an EMBL/GenBank/DDBJ whole genome shotgun (WGS) entry which is preliminary data.</text>
</comment>
<evidence type="ECO:0000256" key="1">
    <source>
        <dbReference type="SAM" id="Phobius"/>
    </source>
</evidence>
<sequence length="32" mass="3371">MGAEKVAYVFGHIGGYLACATNFAGYILDFGN</sequence>
<dbReference type="Proteomes" id="UP000320876">
    <property type="component" value="Unassembled WGS sequence"/>
</dbReference>
<keyword evidence="1" id="KW-0812">Transmembrane</keyword>
<gene>
    <name evidence="2" type="ORF">FB471_3388</name>
</gene>
<keyword evidence="3" id="KW-1185">Reference proteome</keyword>
<protein>
    <submittedName>
        <fullName evidence="2">Uncharacterized protein</fullName>
    </submittedName>
</protein>
<name>A0A542DKK6_AMYCI</name>
<proteinExistence type="predicted"/>
<keyword evidence="1" id="KW-1133">Transmembrane helix</keyword>
<organism evidence="2 3">
    <name type="scientific">Amycolatopsis cihanbeyliensis</name>
    <dbReference type="NCBI Taxonomy" id="1128664"/>
    <lineage>
        <taxon>Bacteria</taxon>
        <taxon>Bacillati</taxon>
        <taxon>Actinomycetota</taxon>
        <taxon>Actinomycetes</taxon>
        <taxon>Pseudonocardiales</taxon>
        <taxon>Pseudonocardiaceae</taxon>
        <taxon>Amycolatopsis</taxon>
    </lineage>
</organism>
<evidence type="ECO:0000313" key="3">
    <source>
        <dbReference type="Proteomes" id="UP000320876"/>
    </source>
</evidence>
<dbReference type="EMBL" id="VFML01000001">
    <property type="protein sequence ID" value="TQJ03626.1"/>
    <property type="molecule type" value="Genomic_DNA"/>
</dbReference>
<accession>A0A542DKK6</accession>
<dbReference type="AlphaFoldDB" id="A0A542DKK6"/>
<feature type="transmembrane region" description="Helical" evidence="1">
    <location>
        <begin position="6"/>
        <end position="28"/>
    </location>
</feature>
<evidence type="ECO:0000313" key="2">
    <source>
        <dbReference type="EMBL" id="TQJ03626.1"/>
    </source>
</evidence>
<reference evidence="2 3" key="1">
    <citation type="submission" date="2019-06" db="EMBL/GenBank/DDBJ databases">
        <title>Sequencing the genomes of 1000 actinobacteria strains.</title>
        <authorList>
            <person name="Klenk H.-P."/>
        </authorList>
    </citation>
    <scope>NUCLEOTIDE SEQUENCE [LARGE SCALE GENOMIC DNA]</scope>
    <source>
        <strain evidence="2 3">DSM 45679</strain>
    </source>
</reference>